<gene>
    <name evidence="3" type="ORF">HFC64_02425</name>
</gene>
<keyword evidence="1" id="KW-0175">Coiled coil</keyword>
<feature type="domain" description="Conserved oligomeric complex COG6 N-terminal" evidence="2">
    <location>
        <begin position="16"/>
        <end position="66"/>
    </location>
</feature>
<dbReference type="EMBL" id="CP050869">
    <property type="protein sequence ID" value="QPG48946.1"/>
    <property type="molecule type" value="Genomic_DNA"/>
</dbReference>
<organism evidence="3 4">
    <name type="scientific">Saccharolobus solfataricus</name>
    <name type="common">Sulfolobus solfataricus</name>
    <dbReference type="NCBI Taxonomy" id="2287"/>
    <lineage>
        <taxon>Archaea</taxon>
        <taxon>Thermoproteota</taxon>
        <taxon>Thermoprotei</taxon>
        <taxon>Sulfolobales</taxon>
        <taxon>Sulfolobaceae</taxon>
        <taxon>Saccharolobus</taxon>
    </lineage>
</organism>
<dbReference type="Pfam" id="PF06419">
    <property type="entry name" value="COG6_N"/>
    <property type="match status" value="1"/>
</dbReference>
<protein>
    <recommendedName>
        <fullName evidence="2">Conserved oligomeric complex COG6 N-terminal domain-containing protein</fullName>
    </recommendedName>
</protein>
<feature type="coiled-coil region" evidence="1">
    <location>
        <begin position="17"/>
        <end position="72"/>
    </location>
</feature>
<evidence type="ECO:0000259" key="2">
    <source>
        <dbReference type="Pfam" id="PF06419"/>
    </source>
</evidence>
<dbReference type="InterPro" id="IPR048368">
    <property type="entry name" value="COG6_N"/>
</dbReference>
<evidence type="ECO:0000313" key="3">
    <source>
        <dbReference type="EMBL" id="QPG48946.1"/>
    </source>
</evidence>
<dbReference type="AlphaFoldDB" id="A0A7S9IGX2"/>
<proteinExistence type="predicted"/>
<reference evidence="3 4" key="1">
    <citation type="journal article" date="2020" name="Nat. Commun.">
        <title>The structures of two archaeal type IV pili illuminate evolutionary relationships.</title>
        <authorList>
            <person name="Wang F."/>
            <person name="Baquero D.P."/>
            <person name="Su Z."/>
            <person name="Beltran L.C."/>
            <person name="Prangishvili D."/>
            <person name="Krupovic M."/>
            <person name="Egelman E.H."/>
        </authorList>
    </citation>
    <scope>NUCLEOTIDE SEQUENCE [LARGE SCALE GENOMIC DNA]</scope>
    <source>
        <strain evidence="3 4">POZ149</strain>
    </source>
</reference>
<name>A0A7S9IGX2_SACSO</name>
<evidence type="ECO:0000256" key="1">
    <source>
        <dbReference type="SAM" id="Coils"/>
    </source>
</evidence>
<dbReference type="Proteomes" id="UP000594632">
    <property type="component" value="Chromosome"/>
</dbReference>
<evidence type="ECO:0000313" key="4">
    <source>
        <dbReference type="Proteomes" id="UP000594632"/>
    </source>
</evidence>
<sequence length="89" mass="10654">MLGVIPAIMYIRKYLQFNKIQKEFKQLELDYKSINQEYSEINTRLNKAKEEINNVMDKINKAKELHETALRDPDLIVTALIKNLRYQRL</sequence>
<accession>A0A7S9IGX2</accession>